<evidence type="ECO:0000256" key="2">
    <source>
        <dbReference type="ARBA" id="ARBA00008064"/>
    </source>
</evidence>
<dbReference type="PANTHER" id="PTHR30451">
    <property type="entry name" value="OUTER MEMBRANE USHER PROTEIN"/>
    <property type="match status" value="1"/>
</dbReference>
<dbReference type="GO" id="GO:0009297">
    <property type="term" value="P:pilus assembly"/>
    <property type="evidence" value="ECO:0007669"/>
    <property type="project" value="InterPro"/>
</dbReference>
<keyword evidence="4" id="KW-1134">Transmembrane beta strand</keyword>
<reference evidence="11 12" key="1">
    <citation type="submission" date="2016-04" db="EMBL/GenBank/DDBJ databases">
        <title>Complete Genome Sequence of Halotalea alkalilenta IHB B 13600.</title>
        <authorList>
            <person name="Swarnkar M.K."/>
            <person name="Sharma A."/>
            <person name="Kaushal K."/>
            <person name="Soni R."/>
            <person name="Rana S."/>
            <person name="Singh A.K."/>
            <person name="Gulati A."/>
        </authorList>
    </citation>
    <scope>NUCLEOTIDE SEQUENCE [LARGE SCALE GENOMIC DNA]</scope>
    <source>
        <strain evidence="11 12">IHB B 13600</strain>
    </source>
</reference>
<dbReference type="AlphaFoldDB" id="A0A172YIX7"/>
<dbReference type="EMBL" id="CP015243">
    <property type="protein sequence ID" value="ANF59122.1"/>
    <property type="molecule type" value="Genomic_DNA"/>
</dbReference>
<keyword evidence="3" id="KW-0813">Transport</keyword>
<dbReference type="KEGG" id="haa:A5892_18000"/>
<dbReference type="GO" id="GO:0015473">
    <property type="term" value="F:fimbrial usher porin activity"/>
    <property type="evidence" value="ECO:0007669"/>
    <property type="project" value="InterPro"/>
</dbReference>
<organism evidence="11 12">
    <name type="scientific">Halotalea alkalilenta</name>
    <dbReference type="NCBI Taxonomy" id="376489"/>
    <lineage>
        <taxon>Bacteria</taxon>
        <taxon>Pseudomonadati</taxon>
        <taxon>Pseudomonadota</taxon>
        <taxon>Gammaproteobacteria</taxon>
        <taxon>Oceanospirillales</taxon>
        <taxon>Halomonadaceae</taxon>
        <taxon>Halotalea</taxon>
    </lineage>
</organism>
<keyword evidence="6" id="KW-0732">Signal</keyword>
<keyword evidence="7" id="KW-0472">Membrane</keyword>
<dbReference type="InterPro" id="IPR037224">
    <property type="entry name" value="PapC_N_sf"/>
</dbReference>
<keyword evidence="12" id="KW-1185">Reference proteome</keyword>
<protein>
    <recommendedName>
        <fullName evidence="13">Fimbrial protein</fullName>
    </recommendedName>
</protein>
<dbReference type="SUPFAM" id="SSF141729">
    <property type="entry name" value="FimD N-terminal domain-like"/>
    <property type="match status" value="1"/>
</dbReference>
<dbReference type="InterPro" id="IPR025949">
    <property type="entry name" value="PapC-like_C"/>
</dbReference>
<keyword evidence="5" id="KW-0812">Transmembrane</keyword>
<evidence type="ECO:0000256" key="3">
    <source>
        <dbReference type="ARBA" id="ARBA00022448"/>
    </source>
</evidence>
<name>A0A172YIX7_9GAMM</name>
<feature type="domain" description="PapC-like C-terminal" evidence="9">
    <location>
        <begin position="761"/>
        <end position="826"/>
    </location>
</feature>
<dbReference type="InterPro" id="IPR043142">
    <property type="entry name" value="PapC-like_C_sf"/>
</dbReference>
<dbReference type="Gene3D" id="3.10.20.410">
    <property type="match status" value="1"/>
</dbReference>
<comment type="subcellular location">
    <subcellularLocation>
        <location evidence="1">Cell outer membrane</location>
        <topology evidence="1">Multi-pass membrane protein</topology>
    </subcellularLocation>
</comment>
<sequence length="842" mass="91673">MAGVFTAQAMANGAGEPGAIDRDAPAENSAGTAAVFNNGFLFGDAGKADLSRFSTTNPILAGQYESDIYTNSEWKGRFTLTFRNLEGESQATLCFTRLMFDQFGIDTNRLPAVLRDDPNACEPLSSWIDDPNARVSFDPSSLRLDLIVPQTYLRRQARNYVSPSFWSEGITAANIGYNFNAYNTHYSAYQGGDFSSAYLGLDIGFSHAGWLFKHLGSLNWQDGSGYSSGMRWDGNRTYLQRGIASIKSQITLGDVSTNGEFFDSTRLRGVDLRTDDNMLPDGMRNYAPEIRGVAETNALVTIRQDGNVLYRVNVTPGPFLIDDLYPSGFGNELQVTISEADGRERTFAIPYASITQLLRVGHSRYALSVGRVDYDYLSDNPALYQATYQRGLTNLFTGYLGNTGFDGYNSVLLGTGWSTPWGAMSFDMTHAQTDLAGRSSYSGQSYRLSFNRMFARTSTNLVLAAYRYSTSDYFSVNDALYAHEYVRRGRDPQTMRRERNGVTATVSQNLPSGWGGIYFNARISDYWGEAGTQREYQINYNNMLGALSYSLSVGRVNERYDDSGTRYYLSFSYPLGTGGGGSANLTGGVGFEDARYQESRIGINGAAGVDRNISYTASVSQQRGGDNAGSFGATYRAPYSTLNGNFSQSRSYRQASVGAMGAVVLHQGGATFAPQGTDTMVLVEAPDAEGALLPSAPGARIDANGYALVPYVRPYRLNTIEIDPLGTSANVELRNTVRQVAPFGGAITKVSFTTVTGRSILIRAGHAGTAPLPFGAEVTDEEGQSVGVVGQGSTIFVRTDLMQGRLVVRLGAGESERCEIEYEVPEDQRKGDGYVMLEGVCE</sequence>
<evidence type="ECO:0000313" key="11">
    <source>
        <dbReference type="EMBL" id="ANF59122.1"/>
    </source>
</evidence>
<feature type="domain" description="PapC N-terminal" evidence="10">
    <location>
        <begin position="36"/>
        <end position="181"/>
    </location>
</feature>
<dbReference type="InterPro" id="IPR025885">
    <property type="entry name" value="PapC_N"/>
</dbReference>
<evidence type="ECO:0008006" key="13">
    <source>
        <dbReference type="Google" id="ProtNLM"/>
    </source>
</evidence>
<dbReference type="Pfam" id="PF00577">
    <property type="entry name" value="Usher"/>
    <property type="match status" value="1"/>
</dbReference>
<dbReference type="PANTHER" id="PTHR30451:SF3">
    <property type="entry name" value="OUTER MEMBRANE USHER PROTEIN HTRE-RELATED"/>
    <property type="match status" value="1"/>
</dbReference>
<dbReference type="Proteomes" id="UP000077875">
    <property type="component" value="Chromosome"/>
</dbReference>
<dbReference type="Pfam" id="PF13953">
    <property type="entry name" value="PapC_C"/>
    <property type="match status" value="1"/>
</dbReference>
<proteinExistence type="inferred from homology"/>
<accession>A0A172YIX7</accession>
<evidence type="ECO:0000259" key="9">
    <source>
        <dbReference type="Pfam" id="PF13953"/>
    </source>
</evidence>
<dbReference type="InterPro" id="IPR042186">
    <property type="entry name" value="FimD_plug_dom"/>
</dbReference>
<comment type="similarity">
    <text evidence="2">Belongs to the fimbrial export usher family.</text>
</comment>
<dbReference type="Gene3D" id="2.60.40.2610">
    <property type="entry name" value="Outer membrane usher protein FimD, plug domain"/>
    <property type="match status" value="1"/>
</dbReference>
<dbReference type="Gene3D" id="2.60.40.2070">
    <property type="match status" value="1"/>
</dbReference>
<keyword evidence="8" id="KW-0998">Cell outer membrane</keyword>
<dbReference type="Gene3D" id="2.60.40.3110">
    <property type="match status" value="1"/>
</dbReference>
<evidence type="ECO:0000259" key="10">
    <source>
        <dbReference type="Pfam" id="PF13954"/>
    </source>
</evidence>
<evidence type="ECO:0000256" key="5">
    <source>
        <dbReference type="ARBA" id="ARBA00022692"/>
    </source>
</evidence>
<evidence type="ECO:0000313" key="12">
    <source>
        <dbReference type="Proteomes" id="UP000077875"/>
    </source>
</evidence>
<gene>
    <name evidence="11" type="ORF">A5892_18000</name>
</gene>
<evidence type="ECO:0000256" key="8">
    <source>
        <dbReference type="ARBA" id="ARBA00023237"/>
    </source>
</evidence>
<evidence type="ECO:0000256" key="7">
    <source>
        <dbReference type="ARBA" id="ARBA00023136"/>
    </source>
</evidence>
<dbReference type="Pfam" id="PF13954">
    <property type="entry name" value="PapC_N"/>
    <property type="match status" value="1"/>
</dbReference>
<evidence type="ECO:0000256" key="6">
    <source>
        <dbReference type="ARBA" id="ARBA00022729"/>
    </source>
</evidence>
<dbReference type="STRING" id="376489.A5892_18000"/>
<evidence type="ECO:0000256" key="1">
    <source>
        <dbReference type="ARBA" id="ARBA00004571"/>
    </source>
</evidence>
<dbReference type="InterPro" id="IPR000015">
    <property type="entry name" value="Fimb_usher"/>
</dbReference>
<evidence type="ECO:0000256" key="4">
    <source>
        <dbReference type="ARBA" id="ARBA00022452"/>
    </source>
</evidence>
<dbReference type="GO" id="GO:0009279">
    <property type="term" value="C:cell outer membrane"/>
    <property type="evidence" value="ECO:0007669"/>
    <property type="project" value="UniProtKB-SubCell"/>
</dbReference>